<name>A0ABZ2V3Q2_9RHOB</name>
<evidence type="ECO:0000313" key="9">
    <source>
        <dbReference type="Proteomes" id="UP001440612"/>
    </source>
</evidence>
<sequence>MMKSELVTQIMRFGVVGSVGFIVDASLLWLFLSLGVNPYLGRLMSFPIALVTTWALNHKWTFGATHHAHRKGHFRRYLGVQLTGMSVNYMTYSLVITILGRDDFVILSALVAGSFVGMFINFCGARYIAFRV</sequence>
<keyword evidence="9" id="KW-1185">Reference proteome</keyword>
<dbReference type="Pfam" id="PF04138">
    <property type="entry name" value="GtrA_DPMS_TM"/>
    <property type="match status" value="1"/>
</dbReference>
<comment type="similarity">
    <text evidence="2">Belongs to the GtrA family.</text>
</comment>
<dbReference type="InterPro" id="IPR007267">
    <property type="entry name" value="GtrA_DPMS_TM"/>
</dbReference>
<dbReference type="EMBL" id="CP150951">
    <property type="protein sequence ID" value="WZC49067.1"/>
    <property type="molecule type" value="Genomic_DNA"/>
</dbReference>
<dbReference type="PANTHER" id="PTHR38459">
    <property type="entry name" value="PROPHAGE BACTOPRENOL-LINKED GLUCOSE TRANSLOCASE HOMOLOG"/>
    <property type="match status" value="1"/>
</dbReference>
<keyword evidence="4 6" id="KW-1133">Transmembrane helix</keyword>
<evidence type="ECO:0000256" key="2">
    <source>
        <dbReference type="ARBA" id="ARBA00009399"/>
    </source>
</evidence>
<comment type="subcellular location">
    <subcellularLocation>
        <location evidence="1">Membrane</location>
        <topology evidence="1">Multi-pass membrane protein</topology>
    </subcellularLocation>
</comment>
<dbReference type="Proteomes" id="UP001440612">
    <property type="component" value="Chromosome"/>
</dbReference>
<dbReference type="RefSeq" id="WP_341367179.1">
    <property type="nucleotide sequence ID" value="NZ_CP150951.2"/>
</dbReference>
<feature type="transmembrane region" description="Helical" evidence="6">
    <location>
        <begin position="38"/>
        <end position="56"/>
    </location>
</feature>
<evidence type="ECO:0000313" key="8">
    <source>
        <dbReference type="EMBL" id="WZC49067.1"/>
    </source>
</evidence>
<evidence type="ECO:0000256" key="3">
    <source>
        <dbReference type="ARBA" id="ARBA00022692"/>
    </source>
</evidence>
<reference evidence="9" key="1">
    <citation type="submission" date="2024-04" db="EMBL/GenBank/DDBJ databases">
        <title>Phylogenomic analyses of a clade within the roseobacter group suggest taxonomic reassignments of species of the genera Aestuariivita, Citreicella, Loktanella, Nautella, Pelagibaca, Ruegeria, Thalassobius, Thiobacimonas and Tropicibacter, and the proposal o.</title>
        <authorList>
            <person name="Jeon C.O."/>
        </authorList>
    </citation>
    <scope>NUCLEOTIDE SEQUENCE [LARGE SCALE GENOMIC DNA]</scope>
    <source>
        <strain evidence="9">BS5-3</strain>
    </source>
</reference>
<feature type="transmembrane region" description="Helical" evidence="6">
    <location>
        <begin position="105"/>
        <end position="129"/>
    </location>
</feature>
<organism evidence="8 9">
    <name type="scientific">Yoonia phaeophyticola</name>
    <dbReference type="NCBI Taxonomy" id="3137369"/>
    <lineage>
        <taxon>Bacteria</taxon>
        <taxon>Pseudomonadati</taxon>
        <taxon>Pseudomonadota</taxon>
        <taxon>Alphaproteobacteria</taxon>
        <taxon>Rhodobacterales</taxon>
        <taxon>Paracoccaceae</taxon>
        <taxon>Yoonia</taxon>
    </lineage>
</organism>
<dbReference type="PANTHER" id="PTHR38459:SF1">
    <property type="entry name" value="PROPHAGE BACTOPRENOL-LINKED GLUCOSE TRANSLOCASE HOMOLOG"/>
    <property type="match status" value="1"/>
</dbReference>
<evidence type="ECO:0000256" key="1">
    <source>
        <dbReference type="ARBA" id="ARBA00004141"/>
    </source>
</evidence>
<protein>
    <submittedName>
        <fullName evidence="8">GtrA family protein</fullName>
    </submittedName>
</protein>
<feature type="domain" description="GtrA/DPMS transmembrane" evidence="7">
    <location>
        <begin position="12"/>
        <end position="130"/>
    </location>
</feature>
<feature type="transmembrane region" description="Helical" evidence="6">
    <location>
        <begin position="12"/>
        <end position="32"/>
    </location>
</feature>
<evidence type="ECO:0000256" key="5">
    <source>
        <dbReference type="ARBA" id="ARBA00023136"/>
    </source>
</evidence>
<evidence type="ECO:0000256" key="6">
    <source>
        <dbReference type="SAM" id="Phobius"/>
    </source>
</evidence>
<gene>
    <name evidence="8" type="ORF">AABB29_19935</name>
</gene>
<dbReference type="InterPro" id="IPR051401">
    <property type="entry name" value="GtrA_CellWall_Glycosyl"/>
</dbReference>
<feature type="transmembrane region" description="Helical" evidence="6">
    <location>
        <begin position="77"/>
        <end position="99"/>
    </location>
</feature>
<keyword evidence="3 6" id="KW-0812">Transmembrane</keyword>
<evidence type="ECO:0000259" key="7">
    <source>
        <dbReference type="Pfam" id="PF04138"/>
    </source>
</evidence>
<accession>A0ABZ2V3Q2</accession>
<keyword evidence="5 6" id="KW-0472">Membrane</keyword>
<evidence type="ECO:0000256" key="4">
    <source>
        <dbReference type="ARBA" id="ARBA00022989"/>
    </source>
</evidence>
<proteinExistence type="inferred from homology"/>